<evidence type="ECO:0000256" key="1">
    <source>
        <dbReference type="SAM" id="MobiDB-lite"/>
    </source>
</evidence>
<dbReference type="Proteomes" id="UP000193144">
    <property type="component" value="Unassembled WGS sequence"/>
</dbReference>
<feature type="region of interest" description="Disordered" evidence="1">
    <location>
        <begin position="126"/>
        <end position="150"/>
    </location>
</feature>
<proteinExistence type="predicted"/>
<protein>
    <submittedName>
        <fullName evidence="2">Uncharacterized protein</fullName>
    </submittedName>
</protein>
<reference evidence="2 3" key="1">
    <citation type="submission" date="2016-07" db="EMBL/GenBank/DDBJ databases">
        <title>Pervasive Adenine N6-methylation of Active Genes in Fungi.</title>
        <authorList>
            <consortium name="DOE Joint Genome Institute"/>
            <person name="Mondo S.J."/>
            <person name="Dannebaum R.O."/>
            <person name="Kuo R.C."/>
            <person name="Labutti K."/>
            <person name="Haridas S."/>
            <person name="Kuo A."/>
            <person name="Salamov A."/>
            <person name="Ahrendt S.R."/>
            <person name="Lipzen A."/>
            <person name="Sullivan W."/>
            <person name="Andreopoulos W.B."/>
            <person name="Clum A."/>
            <person name="Lindquist E."/>
            <person name="Daum C."/>
            <person name="Ramamoorthy G.K."/>
            <person name="Gryganskyi A."/>
            <person name="Culley D."/>
            <person name="Magnuson J.K."/>
            <person name="James T.Y."/>
            <person name="O'Malley M.A."/>
            <person name="Stajich J.E."/>
            <person name="Spatafora J.W."/>
            <person name="Visel A."/>
            <person name="Grigoriev I.V."/>
        </authorList>
    </citation>
    <scope>NUCLEOTIDE SEQUENCE [LARGE SCALE GENOMIC DNA]</scope>
    <source>
        <strain evidence="2 3">CBS 115471</strain>
    </source>
</reference>
<keyword evidence="3" id="KW-1185">Reference proteome</keyword>
<comment type="caution">
    <text evidence="2">The sequence shown here is derived from an EMBL/GenBank/DDBJ whole genome shotgun (WGS) entry which is preliminary data.</text>
</comment>
<name>A0A1Y1ZL90_9PLEO</name>
<gene>
    <name evidence="2" type="ORF">BCR34DRAFT_565978</name>
</gene>
<dbReference type="AlphaFoldDB" id="A0A1Y1ZL90"/>
<dbReference type="EMBL" id="MCFA01000066">
    <property type="protein sequence ID" value="ORY10954.1"/>
    <property type="molecule type" value="Genomic_DNA"/>
</dbReference>
<evidence type="ECO:0000313" key="2">
    <source>
        <dbReference type="EMBL" id="ORY10954.1"/>
    </source>
</evidence>
<evidence type="ECO:0000313" key="3">
    <source>
        <dbReference type="Proteomes" id="UP000193144"/>
    </source>
</evidence>
<sequence>MASYEHRPPSPTSSTGILAGSTEYIGDDVAPSTSSTSSIIESFDLDLFIDPSPAFHKLQNFYHNNDATPVKKTPSPEAHTASAWAMVELISNLRGLERRSSAWTGRSKLHCRILVSSGICKLRPRSTGNCRGDWRSWRKSGRQASSRGGA</sequence>
<accession>A0A1Y1ZL90</accession>
<organism evidence="2 3">
    <name type="scientific">Clohesyomyces aquaticus</name>
    <dbReference type="NCBI Taxonomy" id="1231657"/>
    <lineage>
        <taxon>Eukaryota</taxon>
        <taxon>Fungi</taxon>
        <taxon>Dikarya</taxon>
        <taxon>Ascomycota</taxon>
        <taxon>Pezizomycotina</taxon>
        <taxon>Dothideomycetes</taxon>
        <taxon>Pleosporomycetidae</taxon>
        <taxon>Pleosporales</taxon>
        <taxon>Lindgomycetaceae</taxon>
        <taxon>Clohesyomyces</taxon>
    </lineage>
</organism>